<comment type="caution">
    <text evidence="10">The sequence shown here is derived from an EMBL/GenBank/DDBJ whole genome shotgun (WGS) entry which is preliminary data.</text>
</comment>
<dbReference type="AlphaFoldDB" id="A0A8J4XXS6"/>
<evidence type="ECO:0000313" key="11">
    <source>
        <dbReference type="Proteomes" id="UP000770661"/>
    </source>
</evidence>
<name>A0A8J4XXS6_CHIOP</name>
<feature type="transmembrane region" description="Helical" evidence="8">
    <location>
        <begin position="144"/>
        <end position="162"/>
    </location>
</feature>
<evidence type="ECO:0000313" key="10">
    <source>
        <dbReference type="EMBL" id="KAG0714014.1"/>
    </source>
</evidence>
<keyword evidence="11" id="KW-1185">Reference proteome</keyword>
<reference evidence="10" key="1">
    <citation type="submission" date="2020-07" db="EMBL/GenBank/DDBJ databases">
        <title>The High-quality genome of the commercially important snow crab, Chionoecetes opilio.</title>
        <authorList>
            <person name="Jeong J.-H."/>
            <person name="Ryu S."/>
        </authorList>
    </citation>
    <scope>NUCLEOTIDE SEQUENCE</scope>
    <source>
        <strain evidence="10">MADBK_172401_WGS</strain>
        <tissue evidence="10">Digestive gland</tissue>
    </source>
</reference>
<dbReference type="Proteomes" id="UP000770661">
    <property type="component" value="Unassembled WGS sequence"/>
</dbReference>
<dbReference type="InterPro" id="IPR022764">
    <property type="entry name" value="Peptidase_S54_rhomboid_dom"/>
</dbReference>
<dbReference type="InterPro" id="IPR035952">
    <property type="entry name" value="Rhomboid-like_sf"/>
</dbReference>
<evidence type="ECO:0000256" key="2">
    <source>
        <dbReference type="ARBA" id="ARBA00009045"/>
    </source>
</evidence>
<protein>
    <submittedName>
        <fullName evidence="10">Rhomboid-related protein 4</fullName>
    </submittedName>
</protein>
<keyword evidence="6 8" id="KW-1133">Transmembrane helix</keyword>
<organism evidence="10 11">
    <name type="scientific">Chionoecetes opilio</name>
    <name type="common">Atlantic snow crab</name>
    <name type="synonym">Cancer opilio</name>
    <dbReference type="NCBI Taxonomy" id="41210"/>
    <lineage>
        <taxon>Eukaryota</taxon>
        <taxon>Metazoa</taxon>
        <taxon>Ecdysozoa</taxon>
        <taxon>Arthropoda</taxon>
        <taxon>Crustacea</taxon>
        <taxon>Multicrustacea</taxon>
        <taxon>Malacostraca</taxon>
        <taxon>Eumalacostraca</taxon>
        <taxon>Eucarida</taxon>
        <taxon>Decapoda</taxon>
        <taxon>Pleocyemata</taxon>
        <taxon>Brachyura</taxon>
        <taxon>Eubrachyura</taxon>
        <taxon>Majoidea</taxon>
        <taxon>Majidae</taxon>
        <taxon>Chionoecetes</taxon>
    </lineage>
</organism>
<dbReference type="FunFam" id="1.20.1540.10:FF:000008">
    <property type="entry name" value="RHOMBOID-like protein 13"/>
    <property type="match status" value="1"/>
</dbReference>
<keyword evidence="7 8" id="KW-0472">Membrane</keyword>
<evidence type="ECO:0000256" key="6">
    <source>
        <dbReference type="ARBA" id="ARBA00022989"/>
    </source>
</evidence>
<dbReference type="PANTHER" id="PTHR43066:SF1">
    <property type="entry name" value="RHOMBOID PROTEIN 2"/>
    <property type="match status" value="1"/>
</dbReference>
<dbReference type="EMBL" id="JACEEZ010020894">
    <property type="protein sequence ID" value="KAG0714014.1"/>
    <property type="molecule type" value="Genomic_DNA"/>
</dbReference>
<dbReference type="GO" id="GO:0004252">
    <property type="term" value="F:serine-type endopeptidase activity"/>
    <property type="evidence" value="ECO:0007669"/>
    <property type="project" value="InterPro"/>
</dbReference>
<evidence type="ECO:0000256" key="7">
    <source>
        <dbReference type="ARBA" id="ARBA00023136"/>
    </source>
</evidence>
<dbReference type="PANTHER" id="PTHR43066">
    <property type="entry name" value="RHOMBOID-RELATED PROTEIN"/>
    <property type="match status" value="1"/>
</dbReference>
<comment type="subcellular location">
    <subcellularLocation>
        <location evidence="1">Membrane</location>
        <topology evidence="1">Multi-pass membrane protein</topology>
    </subcellularLocation>
</comment>
<feature type="transmembrane region" description="Helical" evidence="8">
    <location>
        <begin position="109"/>
        <end position="132"/>
    </location>
</feature>
<keyword evidence="3" id="KW-0645">Protease</keyword>
<evidence type="ECO:0000256" key="3">
    <source>
        <dbReference type="ARBA" id="ARBA00022670"/>
    </source>
</evidence>
<feature type="domain" description="Peptidase S54 rhomboid" evidence="9">
    <location>
        <begin position="69"/>
        <end position="212"/>
    </location>
</feature>
<evidence type="ECO:0000256" key="5">
    <source>
        <dbReference type="ARBA" id="ARBA00022801"/>
    </source>
</evidence>
<dbReference type="Pfam" id="PF01694">
    <property type="entry name" value="Rhomboid"/>
    <property type="match status" value="1"/>
</dbReference>
<keyword evidence="4 8" id="KW-0812">Transmembrane</keyword>
<dbReference type="GO" id="GO:0006508">
    <property type="term" value="P:proteolysis"/>
    <property type="evidence" value="ECO:0007669"/>
    <property type="project" value="UniProtKB-KW"/>
</dbReference>
<evidence type="ECO:0000256" key="1">
    <source>
        <dbReference type="ARBA" id="ARBA00004141"/>
    </source>
</evidence>
<evidence type="ECO:0000256" key="4">
    <source>
        <dbReference type="ARBA" id="ARBA00022692"/>
    </source>
</evidence>
<comment type="similarity">
    <text evidence="2">Belongs to the peptidase S54 family.</text>
</comment>
<gene>
    <name evidence="10" type="primary">RHBDD1_1</name>
    <name evidence="10" type="ORF">GWK47_001702</name>
</gene>
<dbReference type="Gene3D" id="1.20.1540.10">
    <property type="entry name" value="Rhomboid-like"/>
    <property type="match status" value="1"/>
</dbReference>
<feature type="transmembrane region" description="Helical" evidence="8">
    <location>
        <begin position="29"/>
        <end position="48"/>
    </location>
</feature>
<evidence type="ECO:0000256" key="8">
    <source>
        <dbReference type="SAM" id="Phobius"/>
    </source>
</evidence>
<sequence>MSRNRHDRGGGFFLLLLLGRLQDHGLRDMGYVTLATIAGQILLFMGIINPPWSAGDVCLSGEAILRYKDYSRLFLSAVEHVDEIHLYHNMVSFLLKGKTLERKYGSVKFFILLVLFTLATSLTYAGLALAASRHYDDYSYMKQCAIGFSSVIFALKVLTTYYERSPYSSVFGVAIPSKYAVWAELVIIHILVPNASFIGHLAGILVGLAYIYGPLSDVVDAISGTLTSRGPSYGRRSYTYSHGTARGDISQVSRPNSPAEAMAMIEEYVARDITPLPSSPTASLSPPSVSILSLS</sequence>
<keyword evidence="5" id="KW-0378">Hydrolase</keyword>
<dbReference type="GO" id="GO:0016020">
    <property type="term" value="C:membrane"/>
    <property type="evidence" value="ECO:0007669"/>
    <property type="project" value="UniProtKB-SubCell"/>
</dbReference>
<dbReference type="OrthoDB" id="10257275at2759"/>
<evidence type="ECO:0000259" key="9">
    <source>
        <dbReference type="Pfam" id="PF01694"/>
    </source>
</evidence>
<proteinExistence type="inferred from homology"/>
<feature type="transmembrane region" description="Helical" evidence="8">
    <location>
        <begin position="182"/>
        <end position="212"/>
    </location>
</feature>
<dbReference type="SUPFAM" id="SSF144091">
    <property type="entry name" value="Rhomboid-like"/>
    <property type="match status" value="1"/>
</dbReference>
<accession>A0A8J4XXS6</accession>